<gene>
    <name evidence="2" type="ORF">APY04_2118</name>
</gene>
<feature type="transmembrane region" description="Helical" evidence="1">
    <location>
        <begin position="44"/>
        <end position="68"/>
    </location>
</feature>
<evidence type="ECO:0000313" key="2">
    <source>
        <dbReference type="EMBL" id="KWT67131.1"/>
    </source>
</evidence>
<evidence type="ECO:0000256" key="1">
    <source>
        <dbReference type="SAM" id="Phobius"/>
    </source>
</evidence>
<feature type="transmembrane region" description="Helical" evidence="1">
    <location>
        <begin position="118"/>
        <end position="137"/>
    </location>
</feature>
<organism evidence="2 3">
    <name type="scientific">Hyphomicrobium sulfonivorans</name>
    <dbReference type="NCBI Taxonomy" id="121290"/>
    <lineage>
        <taxon>Bacteria</taxon>
        <taxon>Pseudomonadati</taxon>
        <taxon>Pseudomonadota</taxon>
        <taxon>Alphaproteobacteria</taxon>
        <taxon>Hyphomicrobiales</taxon>
        <taxon>Hyphomicrobiaceae</taxon>
        <taxon>Hyphomicrobium</taxon>
    </lineage>
</organism>
<keyword evidence="1" id="KW-0812">Transmembrane</keyword>
<comment type="caution">
    <text evidence="2">The sequence shown here is derived from an EMBL/GenBank/DDBJ whole genome shotgun (WGS) entry which is preliminary data.</text>
</comment>
<dbReference type="EMBL" id="LMTR01000066">
    <property type="protein sequence ID" value="KWT67131.1"/>
    <property type="molecule type" value="Genomic_DNA"/>
</dbReference>
<name>A0A109BE64_HYPSL</name>
<proteinExistence type="predicted"/>
<dbReference type="Proteomes" id="UP000059074">
    <property type="component" value="Unassembled WGS sequence"/>
</dbReference>
<keyword evidence="1" id="KW-1133">Transmembrane helix</keyword>
<dbReference type="AlphaFoldDB" id="A0A109BE64"/>
<keyword evidence="1" id="KW-0472">Membrane</keyword>
<sequence length="143" mass="14753">MTIATVSAITPVGTIHTIMPITAIVPTTVVAVLAVIAIPETVVTLAAVVARAIHTGLIVVTGLLLVLALVHRREIIVALVVTIVIAFNVIEGTLPGDAAIEVTATLADLLLADRHDDAIVVLCVLQIILGQNGIAGGRRIARQ</sequence>
<reference evidence="2 3" key="1">
    <citation type="submission" date="2015-10" db="EMBL/GenBank/DDBJ databases">
        <title>Transcriptomic analysis of a linuron degrading triple-species bacterial consortium.</title>
        <authorList>
            <person name="Albers P."/>
        </authorList>
    </citation>
    <scope>NUCLEOTIDE SEQUENCE [LARGE SCALE GENOMIC DNA]</scope>
    <source>
        <strain evidence="2 3">WDL6</strain>
    </source>
</reference>
<feature type="transmembrane region" description="Helical" evidence="1">
    <location>
        <begin position="75"/>
        <end position="94"/>
    </location>
</feature>
<evidence type="ECO:0000313" key="3">
    <source>
        <dbReference type="Proteomes" id="UP000059074"/>
    </source>
</evidence>
<keyword evidence="3" id="KW-1185">Reference proteome</keyword>
<protein>
    <submittedName>
        <fullName evidence="2">Glycoprotein gp2</fullName>
    </submittedName>
</protein>
<accession>A0A109BE64</accession>
<dbReference type="STRING" id="121290.APY04_2118"/>
<feature type="transmembrane region" description="Helical" evidence="1">
    <location>
        <begin position="12"/>
        <end position="38"/>
    </location>
</feature>